<comment type="caution">
    <text evidence="1">The sequence shown here is derived from an EMBL/GenBank/DDBJ whole genome shotgun (WGS) entry which is preliminary data.</text>
</comment>
<keyword evidence="2" id="KW-1185">Reference proteome</keyword>
<accession>A0ABS4R618</accession>
<protein>
    <submittedName>
        <fullName evidence="1">Uncharacterized protein</fullName>
    </submittedName>
</protein>
<sequence length="60" mass="6782">MGIERSHPADAWDIAAFQESDRPVRRACQVVCDDANVFDLVNSACHELKAIRQVLREKSI</sequence>
<gene>
    <name evidence="1" type="ORF">J2Z31_004873</name>
</gene>
<organism evidence="1 2">
    <name type="scientific">Sinorhizobium kostiense</name>
    <dbReference type="NCBI Taxonomy" id="76747"/>
    <lineage>
        <taxon>Bacteria</taxon>
        <taxon>Pseudomonadati</taxon>
        <taxon>Pseudomonadota</taxon>
        <taxon>Alphaproteobacteria</taxon>
        <taxon>Hyphomicrobiales</taxon>
        <taxon>Rhizobiaceae</taxon>
        <taxon>Sinorhizobium/Ensifer group</taxon>
        <taxon>Sinorhizobium</taxon>
    </lineage>
</organism>
<dbReference type="EMBL" id="JAGILA010000008">
    <property type="protein sequence ID" value="MBP2238336.1"/>
    <property type="molecule type" value="Genomic_DNA"/>
</dbReference>
<evidence type="ECO:0000313" key="2">
    <source>
        <dbReference type="Proteomes" id="UP000730739"/>
    </source>
</evidence>
<dbReference type="RefSeq" id="WP_234939653.1">
    <property type="nucleotide sequence ID" value="NZ_JAGILA010000008.1"/>
</dbReference>
<evidence type="ECO:0000313" key="1">
    <source>
        <dbReference type="EMBL" id="MBP2238336.1"/>
    </source>
</evidence>
<reference evidence="1 2" key="1">
    <citation type="submission" date="2021-03" db="EMBL/GenBank/DDBJ databases">
        <title>Genomic Encyclopedia of Type Strains, Phase IV (KMG-IV): sequencing the most valuable type-strain genomes for metagenomic binning, comparative biology and taxonomic classification.</title>
        <authorList>
            <person name="Goeker M."/>
        </authorList>
    </citation>
    <scope>NUCLEOTIDE SEQUENCE [LARGE SCALE GENOMIC DNA]</scope>
    <source>
        <strain evidence="1 2">DSM 13372</strain>
    </source>
</reference>
<proteinExistence type="predicted"/>
<dbReference type="Proteomes" id="UP000730739">
    <property type="component" value="Unassembled WGS sequence"/>
</dbReference>
<name>A0ABS4R618_9HYPH</name>